<feature type="region of interest" description="Disordered" evidence="1">
    <location>
        <begin position="1"/>
        <end position="20"/>
    </location>
</feature>
<sequence length="75" mass="8427">MKPKFNPFSTGSEPRGAFDRPDLNFTLPSRLRLIHRCSTKAKCQYDAAAWGVISERQNLTASAKVEWAQLIANMS</sequence>
<dbReference type="VEuPathDB" id="FungiDB:I7I53_00063"/>
<name>A0A8A1LM79_AJEC8</name>
<organism evidence="2 3">
    <name type="scientific">Ajellomyces capsulatus (strain H88)</name>
    <name type="common">Darling's disease fungus</name>
    <name type="synonym">Histoplasma capsulatum</name>
    <dbReference type="NCBI Taxonomy" id="544711"/>
    <lineage>
        <taxon>Eukaryota</taxon>
        <taxon>Fungi</taxon>
        <taxon>Dikarya</taxon>
        <taxon>Ascomycota</taxon>
        <taxon>Pezizomycotina</taxon>
        <taxon>Eurotiomycetes</taxon>
        <taxon>Eurotiomycetidae</taxon>
        <taxon>Onygenales</taxon>
        <taxon>Ajellomycetaceae</taxon>
        <taxon>Histoplasma</taxon>
    </lineage>
</organism>
<evidence type="ECO:0000256" key="1">
    <source>
        <dbReference type="SAM" id="MobiDB-lite"/>
    </source>
</evidence>
<reference evidence="2" key="1">
    <citation type="submission" date="2021-01" db="EMBL/GenBank/DDBJ databases">
        <title>Chromosome-level genome assembly of a human fungal pathogen reveals clustering of transcriptionally co-regulated genes.</title>
        <authorList>
            <person name="Voorhies M."/>
            <person name="Cohen S."/>
            <person name="Shea T.P."/>
            <person name="Petrus S."/>
            <person name="Munoz J.F."/>
            <person name="Poplawski S."/>
            <person name="Goldman W.E."/>
            <person name="Michael T."/>
            <person name="Cuomo C.A."/>
            <person name="Sil A."/>
            <person name="Beyhan S."/>
        </authorList>
    </citation>
    <scope>NUCLEOTIDE SEQUENCE</scope>
    <source>
        <strain evidence="2">H88</strain>
    </source>
</reference>
<dbReference type="AlphaFoldDB" id="A0A8A1LM79"/>
<dbReference type="Proteomes" id="UP000663419">
    <property type="component" value="Chromosome 3"/>
</dbReference>
<proteinExistence type="predicted"/>
<protein>
    <submittedName>
        <fullName evidence="2">Uncharacterized protein</fullName>
    </submittedName>
</protein>
<dbReference type="EMBL" id="CP069104">
    <property type="protein sequence ID" value="QSS52967.1"/>
    <property type="molecule type" value="Genomic_DNA"/>
</dbReference>
<accession>A0A8A1LM79</accession>
<evidence type="ECO:0000313" key="2">
    <source>
        <dbReference type="EMBL" id="QSS52967.1"/>
    </source>
</evidence>
<gene>
    <name evidence="2" type="ORF">I7I53_00063</name>
</gene>
<evidence type="ECO:0000313" key="3">
    <source>
        <dbReference type="Proteomes" id="UP000663419"/>
    </source>
</evidence>